<feature type="transmembrane region" description="Helical" evidence="8">
    <location>
        <begin position="107"/>
        <end position="124"/>
    </location>
</feature>
<proteinExistence type="inferred from homology"/>
<dbReference type="GO" id="GO:0005886">
    <property type="term" value="C:plasma membrane"/>
    <property type="evidence" value="ECO:0007669"/>
    <property type="project" value="UniProtKB-SubCell"/>
</dbReference>
<evidence type="ECO:0000256" key="6">
    <source>
        <dbReference type="ARBA" id="ARBA00023136"/>
    </source>
</evidence>
<feature type="transmembrane region" description="Helical" evidence="8">
    <location>
        <begin position="411"/>
        <end position="432"/>
    </location>
</feature>
<dbReference type="AlphaFoldDB" id="A0A6G5QK88"/>
<evidence type="ECO:0000256" key="2">
    <source>
        <dbReference type="ARBA" id="ARBA00010323"/>
    </source>
</evidence>
<feature type="transmembrane region" description="Helical" evidence="8">
    <location>
        <begin position="6"/>
        <end position="22"/>
    </location>
</feature>
<keyword evidence="7 9" id="KW-0808">Transferase</keyword>
<evidence type="ECO:0000256" key="3">
    <source>
        <dbReference type="ARBA" id="ARBA00022475"/>
    </source>
</evidence>
<dbReference type="PIRSF" id="PIRSF016636">
    <property type="entry name" value="AlgI_DltB"/>
    <property type="match status" value="1"/>
</dbReference>
<keyword evidence="5 8" id="KW-1133">Transmembrane helix</keyword>
<dbReference type="Proteomes" id="UP000502377">
    <property type="component" value="Chromosome"/>
</dbReference>
<dbReference type="RefSeq" id="WP_004318715.1">
    <property type="nucleotide sequence ID" value="NZ_CP012543.1"/>
</dbReference>
<keyword evidence="6 7" id="KW-0472">Membrane</keyword>
<feature type="transmembrane region" description="Helical" evidence="8">
    <location>
        <begin position="305"/>
        <end position="329"/>
    </location>
</feature>
<dbReference type="Pfam" id="PF03062">
    <property type="entry name" value="MBOAT"/>
    <property type="match status" value="1"/>
</dbReference>
<feature type="transmembrane region" description="Helical" evidence="8">
    <location>
        <begin position="75"/>
        <end position="95"/>
    </location>
</feature>
<dbReference type="EMBL" id="CP012543">
    <property type="protein sequence ID" value="QCD46039.1"/>
    <property type="molecule type" value="Genomic_DNA"/>
</dbReference>
<comment type="subcellular location">
    <subcellularLocation>
        <location evidence="1">Cell membrane</location>
        <topology evidence="1">Multi-pass membrane protein</topology>
    </subcellularLocation>
</comment>
<keyword evidence="4 8" id="KW-0812">Transmembrane</keyword>
<feature type="transmembrane region" description="Helical" evidence="8">
    <location>
        <begin position="379"/>
        <end position="399"/>
    </location>
</feature>
<keyword evidence="7" id="KW-0012">Acyltransferase</keyword>
<gene>
    <name evidence="9" type="ORF">CRECT_0342</name>
</gene>
<dbReference type="InterPro" id="IPR051085">
    <property type="entry name" value="MB_O-acyltransferase"/>
</dbReference>
<evidence type="ECO:0000256" key="4">
    <source>
        <dbReference type="ARBA" id="ARBA00022692"/>
    </source>
</evidence>
<evidence type="ECO:0000256" key="5">
    <source>
        <dbReference type="ARBA" id="ARBA00022989"/>
    </source>
</evidence>
<sequence length="444" mass="50100">MNLFSIEFGLCFFIFWPIYYFLNDKTQAQKAVLLAFSYLFLASFGLKFLIINFIFSTAIFLFVRAVADKDSALPFAAGVIFVLCALAFFKYGGYFTIKFGVIRLENIALPLGISFYSFMSILLLKAVRGGELEAPSYFDTLIFLSFFAAIISGPILRPKPFFEALNSPKVFSASPAVFALLCSALFKKLIIANHLFELINPIFAAPTLPASQLLGALFGYSVLLYADFSGYVDFVTALGLMCGFTLPQNFNRPFTARNLKIFWQNWHISLMNFFKECVYFPLGGSRGTRAQTQLNVMLVFAISGVWHGAGLGFLLWGLIHGLGVVFLNLTSEREWLKSAMPARYFTFIFVSMVWVFFTMDFEGAVRYIGAIFRNSHDELFAICALFAGVFAFVFLYAAFDVYPLLIKFFENLNIFFSAVFLAIFGIIIYFLMPSGMPNFIYQGF</sequence>
<evidence type="ECO:0000256" key="1">
    <source>
        <dbReference type="ARBA" id="ARBA00004651"/>
    </source>
</evidence>
<feature type="transmembrane region" description="Helical" evidence="8">
    <location>
        <begin position="177"/>
        <end position="196"/>
    </location>
</feature>
<dbReference type="GO" id="GO:0016746">
    <property type="term" value="F:acyltransferase activity"/>
    <property type="evidence" value="ECO:0007669"/>
    <property type="project" value="UniProtKB-KW"/>
</dbReference>
<organism evidence="9 10">
    <name type="scientific">Campylobacter rectus</name>
    <name type="common">Wolinella recta</name>
    <dbReference type="NCBI Taxonomy" id="203"/>
    <lineage>
        <taxon>Bacteria</taxon>
        <taxon>Pseudomonadati</taxon>
        <taxon>Campylobacterota</taxon>
        <taxon>Epsilonproteobacteria</taxon>
        <taxon>Campylobacterales</taxon>
        <taxon>Campylobacteraceae</taxon>
        <taxon>Campylobacter</taxon>
    </lineage>
</organism>
<keyword evidence="3 7" id="KW-1003">Cell membrane</keyword>
<feature type="transmembrane region" description="Helical" evidence="8">
    <location>
        <begin position="202"/>
        <end position="224"/>
    </location>
</feature>
<comment type="similarity">
    <text evidence="2 7">Belongs to the membrane-bound acyltransferase family.</text>
</comment>
<feature type="transmembrane region" description="Helical" evidence="8">
    <location>
        <begin position="341"/>
        <end position="359"/>
    </location>
</feature>
<dbReference type="InterPro" id="IPR024194">
    <property type="entry name" value="Ac/AlaTfrase_AlgI/DltB"/>
</dbReference>
<evidence type="ECO:0000256" key="7">
    <source>
        <dbReference type="PIRNR" id="PIRNR016636"/>
    </source>
</evidence>
<dbReference type="PANTHER" id="PTHR13285:SF18">
    <property type="entry name" value="PROTEIN-CYSTEINE N-PALMITOYLTRANSFERASE RASP"/>
    <property type="match status" value="1"/>
</dbReference>
<dbReference type="InterPro" id="IPR028362">
    <property type="entry name" value="AlgI"/>
</dbReference>
<accession>A0A6G5QK88</accession>
<feature type="transmembrane region" description="Helical" evidence="8">
    <location>
        <begin position="136"/>
        <end position="156"/>
    </location>
</feature>
<dbReference type="InterPro" id="IPR004299">
    <property type="entry name" value="MBOAT_fam"/>
</dbReference>
<name>A0A6G5QK88_CAMRE</name>
<evidence type="ECO:0000313" key="9">
    <source>
        <dbReference type="EMBL" id="QCD46039.1"/>
    </source>
</evidence>
<evidence type="ECO:0000313" key="10">
    <source>
        <dbReference type="Proteomes" id="UP000502377"/>
    </source>
</evidence>
<dbReference type="PIRSF" id="PIRSF500217">
    <property type="entry name" value="AlgI"/>
    <property type="match status" value="1"/>
</dbReference>
<dbReference type="GO" id="GO:0042121">
    <property type="term" value="P:alginic acid biosynthetic process"/>
    <property type="evidence" value="ECO:0007669"/>
    <property type="project" value="InterPro"/>
</dbReference>
<feature type="transmembrane region" description="Helical" evidence="8">
    <location>
        <begin position="34"/>
        <end position="63"/>
    </location>
</feature>
<dbReference type="PANTHER" id="PTHR13285">
    <property type="entry name" value="ACYLTRANSFERASE"/>
    <property type="match status" value="1"/>
</dbReference>
<reference evidence="9 10" key="1">
    <citation type="submission" date="2016-07" db="EMBL/GenBank/DDBJ databases">
        <title>Comparative genomics of the Campylobacter concisus group.</title>
        <authorList>
            <person name="Miller W.G."/>
            <person name="Yee E."/>
            <person name="Chapman M.H."/>
            <person name="Huynh S."/>
            <person name="Bono J.L."/>
            <person name="On S.L.W."/>
            <person name="StLeger J."/>
            <person name="Foster G."/>
            <person name="Parker C.T."/>
        </authorList>
    </citation>
    <scope>NUCLEOTIDE SEQUENCE [LARGE SCALE GENOMIC DNA]</scope>
    <source>
        <strain evidence="9 10">ATCC 33238</strain>
    </source>
</reference>
<protein>
    <submittedName>
        <fullName evidence="9">Membrane bound O-acyl transferase, MBOAT family</fullName>
    </submittedName>
</protein>
<dbReference type="KEGG" id="crx:CRECT_0342"/>
<evidence type="ECO:0000256" key="8">
    <source>
        <dbReference type="SAM" id="Phobius"/>
    </source>
</evidence>